<evidence type="ECO:0000256" key="6">
    <source>
        <dbReference type="ARBA" id="ARBA00023032"/>
    </source>
</evidence>
<dbReference type="InterPro" id="IPR017871">
    <property type="entry name" value="ABC_transporter-like_CS"/>
</dbReference>
<dbReference type="PANTHER" id="PTHR42781">
    <property type="entry name" value="SPERMIDINE/PUTRESCINE IMPORT ATP-BINDING PROTEIN POTA"/>
    <property type="match status" value="1"/>
</dbReference>
<dbReference type="SUPFAM" id="SSF50331">
    <property type="entry name" value="MOP-like"/>
    <property type="match status" value="1"/>
</dbReference>
<reference evidence="8 9" key="1">
    <citation type="submission" date="2020-05" db="EMBL/GenBank/DDBJ databases">
        <authorList>
            <person name="Niu N."/>
        </authorList>
    </citation>
    <scope>NUCLEOTIDE SEQUENCE [LARGE SCALE GENOMIC DNA]</scope>
    <source>
        <strain evidence="8 9">3340-03</strain>
    </source>
</reference>
<evidence type="ECO:0000259" key="7">
    <source>
        <dbReference type="PROSITE" id="PS50893"/>
    </source>
</evidence>
<dbReference type="InterPro" id="IPR027417">
    <property type="entry name" value="P-loop_NTPase"/>
</dbReference>
<evidence type="ECO:0000313" key="8">
    <source>
        <dbReference type="EMBL" id="NOL50913.1"/>
    </source>
</evidence>
<evidence type="ECO:0000256" key="3">
    <source>
        <dbReference type="ARBA" id="ARBA00022741"/>
    </source>
</evidence>
<dbReference type="InterPro" id="IPR050093">
    <property type="entry name" value="ABC_SmlMolc_Importer"/>
</dbReference>
<keyword evidence="2" id="KW-0472">Membrane</keyword>
<dbReference type="SMART" id="SM00382">
    <property type="entry name" value="AAA"/>
    <property type="match status" value="1"/>
</dbReference>
<dbReference type="GO" id="GO:0043190">
    <property type="term" value="C:ATP-binding cassette (ABC) transporter complex"/>
    <property type="evidence" value="ECO:0007669"/>
    <property type="project" value="InterPro"/>
</dbReference>
<proteinExistence type="predicted"/>
<dbReference type="InterPro" id="IPR008995">
    <property type="entry name" value="Mo/tungstate-bd_C_term_dom"/>
</dbReference>
<keyword evidence="6" id="KW-0764">Sulfate transport</keyword>
<keyword evidence="3" id="KW-0547">Nucleotide-binding</keyword>
<dbReference type="GO" id="GO:0005524">
    <property type="term" value="F:ATP binding"/>
    <property type="evidence" value="ECO:0007669"/>
    <property type="project" value="UniProtKB-KW"/>
</dbReference>
<dbReference type="FunFam" id="3.40.50.300:FF:000425">
    <property type="entry name" value="Probable ABC transporter, ATP-binding subunit"/>
    <property type="match status" value="1"/>
</dbReference>
<dbReference type="Gene3D" id="3.40.50.300">
    <property type="entry name" value="P-loop containing nucleotide triphosphate hydrolases"/>
    <property type="match status" value="1"/>
</dbReference>
<dbReference type="Proteomes" id="UP000537862">
    <property type="component" value="Unassembled WGS sequence"/>
</dbReference>
<dbReference type="PANTHER" id="PTHR42781:SF4">
    <property type="entry name" value="SPERMIDINE_PUTRESCINE IMPORT ATP-BINDING PROTEIN POTA"/>
    <property type="match status" value="1"/>
</dbReference>
<dbReference type="InterPro" id="IPR003593">
    <property type="entry name" value="AAA+_ATPase"/>
</dbReference>
<evidence type="ECO:0000256" key="1">
    <source>
        <dbReference type="ARBA" id="ARBA00022448"/>
    </source>
</evidence>
<dbReference type="AlphaFoldDB" id="A0A849P4G0"/>
<dbReference type="GO" id="GO:0015419">
    <property type="term" value="F:ABC-type sulfate transporter activity"/>
    <property type="evidence" value="ECO:0007669"/>
    <property type="project" value="InterPro"/>
</dbReference>
<feature type="domain" description="ABC transporter" evidence="7">
    <location>
        <begin position="3"/>
        <end position="237"/>
    </location>
</feature>
<keyword evidence="9" id="KW-1185">Reference proteome</keyword>
<dbReference type="GO" id="GO:0015697">
    <property type="term" value="P:quaternary ammonium group transport"/>
    <property type="evidence" value="ECO:0007669"/>
    <property type="project" value="UniProtKB-ARBA"/>
</dbReference>
<dbReference type="PROSITE" id="PS00211">
    <property type="entry name" value="ABC_TRANSPORTER_1"/>
    <property type="match status" value="1"/>
</dbReference>
<protein>
    <submittedName>
        <fullName evidence="8">Sulfate ABC transporter ATP-binding protein</fullName>
    </submittedName>
</protein>
<name>A0A849P4G0_9BURK</name>
<keyword evidence="1" id="KW-0813">Transport</keyword>
<evidence type="ECO:0000256" key="2">
    <source>
        <dbReference type="ARBA" id="ARBA00022475"/>
    </source>
</evidence>
<dbReference type="RefSeq" id="WP_171679594.1">
    <property type="nucleotide sequence ID" value="NZ_JABGBN010000001.1"/>
</dbReference>
<dbReference type="SUPFAM" id="SSF52540">
    <property type="entry name" value="P-loop containing nucleoside triphosphate hydrolases"/>
    <property type="match status" value="1"/>
</dbReference>
<keyword evidence="2" id="KW-1003">Cell membrane</keyword>
<evidence type="ECO:0000256" key="5">
    <source>
        <dbReference type="ARBA" id="ARBA00022967"/>
    </source>
</evidence>
<dbReference type="EMBL" id="JABGBN010000001">
    <property type="protein sequence ID" value="NOL50913.1"/>
    <property type="molecule type" value="Genomic_DNA"/>
</dbReference>
<organism evidence="8 9">
    <name type="scientific">Pelistega suis</name>
    <dbReference type="NCBI Taxonomy" id="1631957"/>
    <lineage>
        <taxon>Bacteria</taxon>
        <taxon>Pseudomonadati</taxon>
        <taxon>Pseudomonadota</taxon>
        <taxon>Betaproteobacteria</taxon>
        <taxon>Burkholderiales</taxon>
        <taxon>Alcaligenaceae</taxon>
        <taxon>Pelistega</taxon>
    </lineage>
</organism>
<evidence type="ECO:0000313" key="9">
    <source>
        <dbReference type="Proteomes" id="UP000537862"/>
    </source>
</evidence>
<evidence type="ECO:0000256" key="4">
    <source>
        <dbReference type="ARBA" id="ARBA00022840"/>
    </source>
</evidence>
<keyword evidence="4 8" id="KW-0067">ATP-binding</keyword>
<gene>
    <name evidence="8" type="ORF">HKX39_01800</name>
</gene>
<accession>A0A849P4G0</accession>
<dbReference type="NCBIfam" id="TIGR00968">
    <property type="entry name" value="3a0106s01"/>
    <property type="match status" value="1"/>
</dbReference>
<comment type="caution">
    <text evidence="8">The sequence shown here is derived from an EMBL/GenBank/DDBJ whole genome shotgun (WGS) entry which is preliminary data.</text>
</comment>
<dbReference type="InterPro" id="IPR003439">
    <property type="entry name" value="ABC_transporter-like_ATP-bd"/>
</dbReference>
<dbReference type="CDD" id="cd03296">
    <property type="entry name" value="ABC_CysA_sulfate_importer"/>
    <property type="match status" value="1"/>
</dbReference>
<dbReference type="PROSITE" id="PS50893">
    <property type="entry name" value="ABC_TRANSPORTER_2"/>
    <property type="match status" value="1"/>
</dbReference>
<dbReference type="GO" id="GO:0016887">
    <property type="term" value="F:ATP hydrolysis activity"/>
    <property type="evidence" value="ECO:0007669"/>
    <property type="project" value="InterPro"/>
</dbReference>
<keyword evidence="5" id="KW-1278">Translocase</keyword>
<dbReference type="Pfam" id="PF00005">
    <property type="entry name" value="ABC_tran"/>
    <property type="match status" value="1"/>
</dbReference>
<dbReference type="InterPro" id="IPR005666">
    <property type="entry name" value="Sulph_transpt1"/>
</dbReference>
<sequence>MSIQVKHIEKHFGQFHALKNINLDVETGALVSLLGPSGCGKTTLLRIIAGLESADTGQILLNGVDVTHMPVQARKIGFMFQSYALFRHMSVYDNIAFGLSVLPRRIRPSKDEIHEKVMSLLKLIQLPHLANSLPHQLSGGQRQRVALARSLAVEPKILLLDEPFGALDAKVRKELRQWLRDIHQELHITSLLVTHDQEEALEVSDKIVVMNHGHVEQVGDASTLYHQPDTPFVTEFIGEVSRFDGDVQSNQWTYQQYTYPLAQNLSDGAYSAYIRPHQWLLSNQADGAMLSGTIKHIHDVGSFLRVTIFDARTERFIEVLVTAEQCPYHVNDGVYLIPKALQLFPVH</sequence>